<evidence type="ECO:0000313" key="1">
    <source>
        <dbReference type="EMBL" id="CCM62178.1"/>
    </source>
</evidence>
<dbReference type="OrthoDB" id="7062584at2"/>
<proteinExistence type="predicted"/>
<dbReference type="HOGENOM" id="CLU_127487_1_2_11"/>
<dbReference type="STRING" id="1229780.BN381_100065"/>
<dbReference type="SUPFAM" id="SSF50475">
    <property type="entry name" value="FMN-binding split barrel"/>
    <property type="match status" value="1"/>
</dbReference>
<evidence type="ECO:0000313" key="2">
    <source>
        <dbReference type="Proteomes" id="UP000018291"/>
    </source>
</evidence>
<protein>
    <submittedName>
        <fullName evidence="1">Uncharacterized protein</fullName>
    </submittedName>
</protein>
<dbReference type="Proteomes" id="UP000018291">
    <property type="component" value="Unassembled WGS sequence"/>
</dbReference>
<dbReference type="Gene3D" id="2.30.110.10">
    <property type="entry name" value="Electron Transport, Fmn-binding Protein, Chain A"/>
    <property type="match status" value="1"/>
</dbReference>
<organism evidence="1 2">
    <name type="scientific">Candidatus Neomicrothrix parvicella RN1</name>
    <dbReference type="NCBI Taxonomy" id="1229780"/>
    <lineage>
        <taxon>Bacteria</taxon>
        <taxon>Bacillati</taxon>
        <taxon>Actinomycetota</taxon>
        <taxon>Acidimicrobiia</taxon>
        <taxon>Acidimicrobiales</taxon>
        <taxon>Microthrixaceae</taxon>
        <taxon>Candidatus Neomicrothrix</taxon>
    </lineage>
</organism>
<keyword evidence="2" id="KW-1185">Reference proteome</keyword>
<dbReference type="EMBL" id="CANL01000002">
    <property type="protein sequence ID" value="CCM62178.1"/>
    <property type="molecule type" value="Genomic_DNA"/>
</dbReference>
<name>R4YW88_9ACTN</name>
<dbReference type="eggNOG" id="COG3467">
    <property type="taxonomic scope" value="Bacteria"/>
</dbReference>
<gene>
    <name evidence="1" type="ORF">BN381_100065</name>
</gene>
<reference evidence="1 2" key="1">
    <citation type="journal article" date="2013" name="ISME J.">
        <title>Metabolic model for the filamentous 'Candidatus Microthrix parvicella' based on genomic and metagenomic analyses.</title>
        <authorList>
            <person name="Jon McIlroy S."/>
            <person name="Kristiansen R."/>
            <person name="Albertsen M."/>
            <person name="Michael Karst S."/>
            <person name="Rossetti S."/>
            <person name="Lund Nielsen J."/>
            <person name="Tandoi V."/>
            <person name="James Seviour R."/>
            <person name="Nielsen P.H."/>
        </authorList>
    </citation>
    <scope>NUCLEOTIDE SEQUENCE [LARGE SCALE GENOMIC DNA]</scope>
    <source>
        <strain evidence="1 2">RN1</strain>
    </source>
</reference>
<dbReference type="InterPro" id="IPR012349">
    <property type="entry name" value="Split_barrel_FMN-bd"/>
</dbReference>
<dbReference type="RefSeq" id="WP_012223365.1">
    <property type="nucleotide sequence ID" value="NZ_HG422565.1"/>
</dbReference>
<dbReference type="AlphaFoldDB" id="R4YW88"/>
<sequence>MTADEAKLTEELSVDACWDLLTKARTGRLAVAIGDQPDIFPINHVVDGRTIVFRTDPGTKLAAAVLGSGVAYEVDHVDDSNGVAWSVVLKGRARELHTVEEMAHAEDLALYPWDRGDKHHYVAITADEVTGRRFHTDPRK</sequence>
<accession>R4YW88</accession>
<dbReference type="InterPro" id="IPR024747">
    <property type="entry name" value="Pyridox_Oxase-rel"/>
</dbReference>
<dbReference type="Pfam" id="PF12900">
    <property type="entry name" value="Pyridox_ox_2"/>
    <property type="match status" value="1"/>
</dbReference>
<comment type="caution">
    <text evidence="1">The sequence shown here is derived from an EMBL/GenBank/DDBJ whole genome shotgun (WGS) entry which is preliminary data.</text>
</comment>